<keyword evidence="6" id="KW-1185">Reference proteome</keyword>
<dbReference type="InterPro" id="IPR004089">
    <property type="entry name" value="MCPsignal_dom"/>
</dbReference>
<dbReference type="PROSITE" id="PS50111">
    <property type="entry name" value="CHEMOTAXIS_TRANSDUC_2"/>
    <property type="match status" value="1"/>
</dbReference>
<dbReference type="PANTHER" id="PTHR43531:SF11">
    <property type="entry name" value="METHYL-ACCEPTING CHEMOTAXIS PROTEIN 3"/>
    <property type="match status" value="1"/>
</dbReference>
<dbReference type="RefSeq" id="WP_150441483.1">
    <property type="nucleotide sequence ID" value="NZ_VYKL01000028.1"/>
</dbReference>
<keyword evidence="1" id="KW-0145">Chemotaxis</keyword>
<dbReference type="AlphaFoldDB" id="A0A5J5HK00"/>
<dbReference type="InterPro" id="IPR029151">
    <property type="entry name" value="Sensor-like_sf"/>
</dbReference>
<dbReference type="SUPFAM" id="SSF103190">
    <property type="entry name" value="Sensory domain-like"/>
    <property type="match status" value="1"/>
</dbReference>
<proteinExistence type="inferred from homology"/>
<evidence type="ECO:0000256" key="2">
    <source>
        <dbReference type="ARBA" id="ARBA00029447"/>
    </source>
</evidence>
<comment type="similarity">
    <text evidence="2">Belongs to the methyl-accepting chemotaxis (MCP) protein family.</text>
</comment>
<dbReference type="SMART" id="SM00283">
    <property type="entry name" value="MA"/>
    <property type="match status" value="1"/>
</dbReference>
<reference evidence="5 6" key="1">
    <citation type="submission" date="2019-09" db="EMBL/GenBank/DDBJ databases">
        <title>Whole genome sequences of isolates from the Mars Exploration Rovers.</title>
        <authorList>
            <person name="Seuylemezian A."/>
            <person name="Vaishampayan P."/>
        </authorList>
    </citation>
    <scope>NUCLEOTIDE SEQUENCE [LARGE SCALE GENOMIC DNA]</scope>
    <source>
        <strain evidence="5 6">MER_TA_151</strain>
    </source>
</reference>
<dbReference type="Pfam" id="PF00015">
    <property type="entry name" value="MCPsignal"/>
    <property type="match status" value="1"/>
</dbReference>
<accession>A0A5J5HK00</accession>
<comment type="caution">
    <text evidence="5">The sequence shown here is derived from an EMBL/GenBank/DDBJ whole genome shotgun (WGS) entry which is preliminary data.</text>
</comment>
<dbReference type="GO" id="GO:0006935">
    <property type="term" value="P:chemotaxis"/>
    <property type="evidence" value="ECO:0007669"/>
    <property type="project" value="UniProtKB-KW"/>
</dbReference>
<name>A0A5J5HK00_9BACI</name>
<dbReference type="OrthoDB" id="9807021at2"/>
<evidence type="ECO:0000313" key="5">
    <source>
        <dbReference type="EMBL" id="KAA9021109.1"/>
    </source>
</evidence>
<organism evidence="5 6">
    <name type="scientific">Niallia endozanthoxylica</name>
    <dbReference type="NCBI Taxonomy" id="2036016"/>
    <lineage>
        <taxon>Bacteria</taxon>
        <taxon>Bacillati</taxon>
        <taxon>Bacillota</taxon>
        <taxon>Bacilli</taxon>
        <taxon>Bacillales</taxon>
        <taxon>Bacillaceae</taxon>
        <taxon>Niallia</taxon>
    </lineage>
</organism>
<gene>
    <name evidence="5" type="ORF">F4V44_18435</name>
</gene>
<evidence type="ECO:0000259" key="4">
    <source>
        <dbReference type="PROSITE" id="PS50111"/>
    </source>
</evidence>
<dbReference type="EMBL" id="VYKL01000028">
    <property type="protein sequence ID" value="KAA9021109.1"/>
    <property type="molecule type" value="Genomic_DNA"/>
</dbReference>
<evidence type="ECO:0000256" key="3">
    <source>
        <dbReference type="PROSITE-ProRule" id="PRU00284"/>
    </source>
</evidence>
<dbReference type="GO" id="GO:0007165">
    <property type="term" value="P:signal transduction"/>
    <property type="evidence" value="ECO:0007669"/>
    <property type="project" value="UniProtKB-KW"/>
</dbReference>
<protein>
    <recommendedName>
        <fullName evidence="4">Methyl-accepting transducer domain-containing protein</fullName>
    </recommendedName>
</protein>
<dbReference type="PANTHER" id="PTHR43531">
    <property type="entry name" value="PROTEIN ICFG"/>
    <property type="match status" value="1"/>
</dbReference>
<keyword evidence="3" id="KW-0807">Transducer</keyword>
<dbReference type="Gene3D" id="1.10.287.950">
    <property type="entry name" value="Methyl-accepting chemotaxis protein"/>
    <property type="match status" value="1"/>
</dbReference>
<dbReference type="GO" id="GO:0005886">
    <property type="term" value="C:plasma membrane"/>
    <property type="evidence" value="ECO:0007669"/>
    <property type="project" value="TreeGrafter"/>
</dbReference>
<feature type="domain" description="Methyl-accepting transducer" evidence="4">
    <location>
        <begin position="107"/>
        <end position="256"/>
    </location>
</feature>
<dbReference type="Proteomes" id="UP000326671">
    <property type="component" value="Unassembled WGS sequence"/>
</dbReference>
<evidence type="ECO:0000313" key="6">
    <source>
        <dbReference type="Proteomes" id="UP000326671"/>
    </source>
</evidence>
<dbReference type="InterPro" id="IPR051310">
    <property type="entry name" value="MCP_chemotaxis"/>
</dbReference>
<dbReference type="GO" id="GO:0004888">
    <property type="term" value="F:transmembrane signaling receptor activity"/>
    <property type="evidence" value="ECO:0007669"/>
    <property type="project" value="TreeGrafter"/>
</dbReference>
<evidence type="ECO:0000256" key="1">
    <source>
        <dbReference type="ARBA" id="ARBA00022500"/>
    </source>
</evidence>
<dbReference type="SUPFAM" id="SSF58104">
    <property type="entry name" value="Methyl-accepting chemotaxis protein (MCP) signaling domain"/>
    <property type="match status" value="1"/>
</dbReference>
<sequence>MTTLDYLIHVSQLFPQLILEDCHFTISDTEEFLVSIPGKTLKMAINVGDTLKDGSITKIAIERKERVIVEGNRELYGIAHIALCTPIIEKNKVIGCVSIGYSMEKADKINQMAEALSSMVEQISSSSQSVAAASQELASKNEELSTISVSLRDKMNAISDIVAFVLQIASKTNILGLNADIQAAHAGEHGKAFSVVAKEIRKLAHESQKSSDKIKQEIAIIQHSILDILDEIQSSSGFTEELAAAAEELSASMEDLNITAKDLFELSLLGK</sequence>